<evidence type="ECO:0000259" key="2">
    <source>
        <dbReference type="PROSITE" id="PS50943"/>
    </source>
</evidence>
<reference evidence="3 4" key="1">
    <citation type="journal article" date="2017" name="BMC Genomics">
        <title>Comparative genomic and phylogenomic analyses of the Bifidobacteriaceae family.</title>
        <authorList>
            <person name="Lugli G.A."/>
            <person name="Milani C."/>
            <person name="Turroni F."/>
            <person name="Duranti S."/>
            <person name="Mancabelli L."/>
            <person name="Mangifesta M."/>
            <person name="Ferrario C."/>
            <person name="Modesto M."/>
            <person name="Mattarelli P."/>
            <person name="Jiri K."/>
            <person name="van Sinderen D."/>
            <person name="Ventura M."/>
        </authorList>
    </citation>
    <scope>NUCLEOTIDE SEQUENCE [LARGE SCALE GENOMIC DNA]</scope>
    <source>
        <strain evidence="3 4">DSM 24744</strain>
    </source>
</reference>
<dbReference type="EMBL" id="MWWQ01000019">
    <property type="protein sequence ID" value="OZG48851.1"/>
    <property type="molecule type" value="Genomic_DNA"/>
</dbReference>
<feature type="region of interest" description="Disordered" evidence="1">
    <location>
        <begin position="185"/>
        <end position="217"/>
    </location>
</feature>
<accession>A0A261EPS3</accession>
<evidence type="ECO:0000313" key="4">
    <source>
        <dbReference type="Proteomes" id="UP000216454"/>
    </source>
</evidence>
<dbReference type="OrthoDB" id="3231007at2"/>
<dbReference type="AlphaFoldDB" id="A0A261EPS3"/>
<keyword evidence="3" id="KW-0238">DNA-binding</keyword>
<keyword evidence="4" id="KW-1185">Reference proteome</keyword>
<dbReference type="SMART" id="SM00530">
    <property type="entry name" value="HTH_XRE"/>
    <property type="match status" value="1"/>
</dbReference>
<organism evidence="3 4">
    <name type="scientific">Pseudoscardovia suis</name>
    <dbReference type="NCBI Taxonomy" id="987063"/>
    <lineage>
        <taxon>Bacteria</taxon>
        <taxon>Bacillati</taxon>
        <taxon>Actinomycetota</taxon>
        <taxon>Actinomycetes</taxon>
        <taxon>Bifidobacteriales</taxon>
        <taxon>Bifidobacteriaceae</taxon>
        <taxon>Pseudoscardovia</taxon>
    </lineage>
</organism>
<feature type="domain" description="HTH cro/C1-type" evidence="2">
    <location>
        <begin position="7"/>
        <end position="40"/>
    </location>
</feature>
<dbReference type="GO" id="GO:0003677">
    <property type="term" value="F:DNA binding"/>
    <property type="evidence" value="ECO:0007669"/>
    <property type="project" value="UniProtKB-KW"/>
</dbReference>
<sequence length="275" mass="30772">MDGTISLKKLRLKAGKTQKDMGELCDVSLNTWRSWEKDPRIMPHGMWLDAVAYLETAIQAKENSMAQHFECKKAIIGDEAYKDEDEWTVPIPEGLTDTFEPSKPCTKEQLIRYSTGGPEPYPGYEKELEAWEDAWEDVRQRQAEADGDTYLTLPNAITGVSEDVDEDGNLVQYDEPQVVVDAQSGDATLAVPDGDAKEADGDTKETDEADGDDGVDYDWGDYLMWKDTLDDDEYAEQSMDEMLHPEDYPGLDEAFDAMLKKKAGDAPSDKDGSED</sequence>
<dbReference type="InterPro" id="IPR010982">
    <property type="entry name" value="Lambda_DNA-bd_dom_sf"/>
</dbReference>
<feature type="compositionally biased region" description="Basic and acidic residues" evidence="1">
    <location>
        <begin position="194"/>
        <end position="206"/>
    </location>
</feature>
<dbReference type="Proteomes" id="UP000216454">
    <property type="component" value="Unassembled WGS sequence"/>
</dbReference>
<dbReference type="PROSITE" id="PS50943">
    <property type="entry name" value="HTH_CROC1"/>
    <property type="match status" value="1"/>
</dbReference>
<dbReference type="RefSeq" id="WP_094691980.1">
    <property type="nucleotide sequence ID" value="NZ_MWWQ01000019.1"/>
</dbReference>
<proteinExistence type="predicted"/>
<protein>
    <submittedName>
        <fullName evidence="3">DNA-binding protein</fullName>
    </submittedName>
</protein>
<comment type="caution">
    <text evidence="3">The sequence shown here is derived from an EMBL/GenBank/DDBJ whole genome shotgun (WGS) entry which is preliminary data.</text>
</comment>
<dbReference type="SUPFAM" id="SSF47413">
    <property type="entry name" value="lambda repressor-like DNA-binding domains"/>
    <property type="match status" value="1"/>
</dbReference>
<evidence type="ECO:0000256" key="1">
    <source>
        <dbReference type="SAM" id="MobiDB-lite"/>
    </source>
</evidence>
<dbReference type="CDD" id="cd00093">
    <property type="entry name" value="HTH_XRE"/>
    <property type="match status" value="1"/>
</dbReference>
<dbReference type="InterPro" id="IPR001387">
    <property type="entry name" value="Cro/C1-type_HTH"/>
</dbReference>
<feature type="compositionally biased region" description="Acidic residues" evidence="1">
    <location>
        <begin position="207"/>
        <end position="217"/>
    </location>
</feature>
<evidence type="ECO:0000313" key="3">
    <source>
        <dbReference type="EMBL" id="OZG48851.1"/>
    </source>
</evidence>
<name>A0A261EPS3_9BIFI</name>
<gene>
    <name evidence="3" type="ORF">PSSU_1675</name>
</gene>
<dbReference type="Gene3D" id="1.10.260.40">
    <property type="entry name" value="lambda repressor-like DNA-binding domains"/>
    <property type="match status" value="1"/>
</dbReference>